<dbReference type="VEuPathDB" id="TriTrypDB:LmxM.33.3930"/>
<dbReference type="InterPro" id="IPR032942">
    <property type="entry name" value="BPI/LBP/Plunc"/>
</dbReference>
<dbReference type="PhylomeDB" id="E9B5I6"/>
<dbReference type="GO" id="GO:0008289">
    <property type="term" value="F:lipid binding"/>
    <property type="evidence" value="ECO:0007669"/>
    <property type="project" value="InterPro"/>
</dbReference>
<keyword evidence="2" id="KW-1185">Reference proteome</keyword>
<dbReference type="Proteomes" id="UP000007259">
    <property type="component" value="Chromosome 33"/>
</dbReference>
<gene>
    <name evidence="1" type="ORF">LMXM_33_3930</name>
</gene>
<evidence type="ECO:0000313" key="2">
    <source>
        <dbReference type="Proteomes" id="UP000007259"/>
    </source>
</evidence>
<sequence>MSAVVVPMKFHGKRGSRVAWARKRSLCVLGLVFLLTSWFALREMQSTYRDSLSDIHTTVEKGVIDCRPANVSVAVTSTLMNTVIKAVVIPMIQNDSNTIIVPAQEVNHVWVDNMVLHHFKLASLTVRTGVPDAESMTVRATGLGLEVKKSRFIFHYMGVKCSGTFWASLKGTDVDAVMRLTLLPEEQWNVTFPYLALNWGQLDVHHKLDSEVCSLAQKFVELFTGELDVFVASKVRKVLDEELPGKAAEGLNDAFAKFGIRAITPPVMTDDAMAVTLDLNLVDFGCASAPTASTVPNLVSRDFAIRSTATSVNNALYNAVQAQRLEVEKHLPAMWNTTLLADVFPEVYQACPGCRLYTLVQATKAPILDVLHDGEVSVHVQDLIIGLYVQPNSTEHSSALSHLITEKQLMPRAGFSPISRFFARKKRISSQYHRQPFAVLAIGCSAASGVRNLNSSTGHSISYELLPVRDVAVKVVASNIGDLSTKDLEKLITKGWNDLAAPLANSASPLKLPFFFQETVLKVGPNTIEGGVNVSLMEEFLQAVLSIL</sequence>
<dbReference type="InterPro" id="IPR017943">
    <property type="entry name" value="Bactericidal_perm-incr_a/b_dom"/>
</dbReference>
<organism evidence="1 2">
    <name type="scientific">Leishmania mexicana (strain MHOM/GT/2001/U1103)</name>
    <dbReference type="NCBI Taxonomy" id="929439"/>
    <lineage>
        <taxon>Eukaryota</taxon>
        <taxon>Discoba</taxon>
        <taxon>Euglenozoa</taxon>
        <taxon>Kinetoplastea</taxon>
        <taxon>Metakinetoplastina</taxon>
        <taxon>Trypanosomatida</taxon>
        <taxon>Trypanosomatidae</taxon>
        <taxon>Leishmaniinae</taxon>
        <taxon>Leishmania</taxon>
    </lineage>
</organism>
<evidence type="ECO:0000313" key="1">
    <source>
        <dbReference type="EMBL" id="CBZ30506.1"/>
    </source>
</evidence>
<dbReference type="Gene3D" id="3.15.20.10">
    <property type="entry name" value="Bactericidal permeability-increasing protein, domain 2"/>
    <property type="match status" value="1"/>
</dbReference>
<proteinExistence type="predicted"/>
<dbReference type="OrthoDB" id="260782at2759"/>
<dbReference type="RefSeq" id="XP_003878953.1">
    <property type="nucleotide sequence ID" value="XM_003878904.1"/>
</dbReference>
<protein>
    <submittedName>
        <fullName evidence="1">Expression site-associated protein 5 (ESAG5),putative</fullName>
    </submittedName>
</protein>
<dbReference type="SUPFAM" id="SSF55394">
    <property type="entry name" value="Bactericidal permeability-increasing protein, BPI"/>
    <property type="match status" value="1"/>
</dbReference>
<dbReference type="PANTHER" id="PTHR10504">
    <property type="entry name" value="BACTERICIDAL PERMEABILITY-INCREASING BPI PROTEIN-RELATED"/>
    <property type="match status" value="1"/>
</dbReference>
<dbReference type="PANTHER" id="PTHR10504:SF131">
    <property type="entry name" value="BPI2 DOMAIN-CONTAINING PROTEIN"/>
    <property type="match status" value="1"/>
</dbReference>
<accession>E9B5I6</accession>
<name>E9B5I6_LEIMU</name>
<dbReference type="EMBL" id="FR799586">
    <property type="protein sequence ID" value="CBZ30506.1"/>
    <property type="molecule type" value="Genomic_DNA"/>
</dbReference>
<dbReference type="GeneID" id="13452561"/>
<dbReference type="OMA" id="GHSISYE"/>
<dbReference type="KEGG" id="lmi:LMXM_33_3930"/>
<dbReference type="AlphaFoldDB" id="E9B5I6"/>
<dbReference type="Gene3D" id="3.15.10.10">
    <property type="entry name" value="Bactericidal permeability-increasing protein, domain 1"/>
    <property type="match status" value="1"/>
</dbReference>
<reference evidence="1 2" key="1">
    <citation type="journal article" date="2011" name="Genome Res.">
        <title>Chromosome and gene copy number variation allow major structural change between species and strains of Leishmania.</title>
        <authorList>
            <person name="Rogers M.B."/>
            <person name="Hilley J.D."/>
            <person name="Dickens N.J."/>
            <person name="Wilkes J."/>
            <person name="Bates P.A."/>
            <person name="Depledge D.P."/>
            <person name="Harris D."/>
            <person name="Her Y."/>
            <person name="Herzyk P."/>
            <person name="Imamura H."/>
            <person name="Otto T.D."/>
            <person name="Sanders M."/>
            <person name="Seeger K."/>
            <person name="Dujardin J.C."/>
            <person name="Berriman M."/>
            <person name="Smith D.F."/>
            <person name="Hertz-Fowler C."/>
            <person name="Mottram J.C."/>
        </authorList>
    </citation>
    <scope>NUCLEOTIDE SEQUENCE [LARGE SCALE GENOMIC DNA]</scope>
    <source>
        <strain evidence="1 2">MHOM/GT/2001/U1103</strain>
    </source>
</reference>